<evidence type="ECO:0000259" key="11">
    <source>
        <dbReference type="PROSITE" id="PS51767"/>
    </source>
</evidence>
<dbReference type="PROSITE" id="PS00141">
    <property type="entry name" value="ASP_PROTEASE"/>
    <property type="match status" value="1"/>
</dbReference>
<proteinExistence type="inferred from homology"/>
<feature type="disulfide bond" evidence="7">
    <location>
        <begin position="367"/>
        <end position="401"/>
    </location>
</feature>
<feature type="active site" evidence="6">
    <location>
        <position position="95"/>
    </location>
</feature>
<accession>A0A1G4KIY9</accession>
<comment type="similarity">
    <text evidence="1 8">Belongs to the peptidase A1 family.</text>
</comment>
<dbReference type="Gene3D" id="2.40.70.10">
    <property type="entry name" value="Acid Proteases"/>
    <property type="match status" value="2"/>
</dbReference>
<dbReference type="InterPro" id="IPR033121">
    <property type="entry name" value="PEPTIDASE_A1"/>
</dbReference>
<evidence type="ECO:0000256" key="1">
    <source>
        <dbReference type="ARBA" id="ARBA00007447"/>
    </source>
</evidence>
<name>A0A1G4KIY9_9SACH</name>
<keyword evidence="7" id="KW-1015">Disulfide bond</keyword>
<dbReference type="CDD" id="cd05474">
    <property type="entry name" value="SAP_like"/>
    <property type="match status" value="1"/>
</dbReference>
<evidence type="ECO:0000256" key="2">
    <source>
        <dbReference type="ARBA" id="ARBA00022670"/>
    </source>
</evidence>
<evidence type="ECO:0000256" key="9">
    <source>
        <dbReference type="SAM" id="MobiDB-lite"/>
    </source>
</evidence>
<feature type="domain" description="Peptidase A1" evidence="11">
    <location>
        <begin position="77"/>
        <end position="437"/>
    </location>
</feature>
<dbReference type="SUPFAM" id="SSF50630">
    <property type="entry name" value="Acid proteases"/>
    <property type="match status" value="1"/>
</dbReference>
<evidence type="ECO:0000256" key="10">
    <source>
        <dbReference type="SAM" id="SignalP"/>
    </source>
</evidence>
<evidence type="ECO:0000256" key="8">
    <source>
        <dbReference type="RuleBase" id="RU000454"/>
    </source>
</evidence>
<dbReference type="PROSITE" id="PS51767">
    <property type="entry name" value="PEPTIDASE_A1"/>
    <property type="match status" value="1"/>
</dbReference>
<dbReference type="AlphaFoldDB" id="A0A1G4KIY9"/>
<keyword evidence="13" id="KW-1185">Reference proteome</keyword>
<dbReference type="PRINTS" id="PR00792">
    <property type="entry name" value="PEPSIN"/>
</dbReference>
<dbReference type="Proteomes" id="UP000191024">
    <property type="component" value="Chromosome H"/>
</dbReference>
<feature type="region of interest" description="Disordered" evidence="9">
    <location>
        <begin position="485"/>
        <end position="520"/>
    </location>
</feature>
<evidence type="ECO:0000256" key="4">
    <source>
        <dbReference type="ARBA" id="ARBA00022750"/>
    </source>
</evidence>
<dbReference type="PANTHER" id="PTHR47966">
    <property type="entry name" value="BETA-SITE APP-CLEAVING ENZYME, ISOFORM A-RELATED"/>
    <property type="match status" value="1"/>
</dbReference>
<protein>
    <submittedName>
        <fullName evidence="12">LAMI_0H16798g1_1</fullName>
    </submittedName>
</protein>
<dbReference type="Pfam" id="PF00026">
    <property type="entry name" value="Asp"/>
    <property type="match status" value="1"/>
</dbReference>
<feature type="compositionally biased region" description="Low complexity" evidence="9">
    <location>
        <begin position="485"/>
        <end position="518"/>
    </location>
</feature>
<organism evidence="12 13">
    <name type="scientific">Lachancea mirantina</name>
    <dbReference type="NCBI Taxonomy" id="1230905"/>
    <lineage>
        <taxon>Eukaryota</taxon>
        <taxon>Fungi</taxon>
        <taxon>Dikarya</taxon>
        <taxon>Ascomycota</taxon>
        <taxon>Saccharomycotina</taxon>
        <taxon>Saccharomycetes</taxon>
        <taxon>Saccharomycetales</taxon>
        <taxon>Saccharomycetaceae</taxon>
        <taxon>Lachancea</taxon>
    </lineage>
</organism>
<dbReference type="GO" id="GO:0071944">
    <property type="term" value="C:cell periphery"/>
    <property type="evidence" value="ECO:0007669"/>
    <property type="project" value="UniProtKB-ARBA"/>
</dbReference>
<keyword evidence="5 8" id="KW-0378">Hydrolase</keyword>
<dbReference type="FunFam" id="2.40.70.10:FF:000023">
    <property type="entry name" value="Aspartic protease"/>
    <property type="match status" value="1"/>
</dbReference>
<gene>
    <name evidence="12" type="ORF">LAMI_0H16798G</name>
</gene>
<dbReference type="InterPro" id="IPR021109">
    <property type="entry name" value="Peptidase_aspartic_dom_sf"/>
</dbReference>
<dbReference type="OrthoDB" id="771136at2759"/>
<feature type="signal peptide" evidence="10">
    <location>
        <begin position="1"/>
        <end position="20"/>
    </location>
</feature>
<keyword evidence="2 8" id="KW-0645">Protease</keyword>
<keyword evidence="3 10" id="KW-0732">Signal</keyword>
<dbReference type="GO" id="GO:0004190">
    <property type="term" value="F:aspartic-type endopeptidase activity"/>
    <property type="evidence" value="ECO:0007669"/>
    <property type="project" value="UniProtKB-KW"/>
</dbReference>
<evidence type="ECO:0000256" key="5">
    <source>
        <dbReference type="ARBA" id="ARBA00022801"/>
    </source>
</evidence>
<dbReference type="STRING" id="1230905.A0A1G4KIY9"/>
<evidence type="ECO:0000313" key="12">
    <source>
        <dbReference type="EMBL" id="SCV04521.1"/>
    </source>
</evidence>
<evidence type="ECO:0000256" key="6">
    <source>
        <dbReference type="PIRSR" id="PIRSR601461-1"/>
    </source>
</evidence>
<evidence type="ECO:0000313" key="13">
    <source>
        <dbReference type="Proteomes" id="UP000191024"/>
    </source>
</evidence>
<keyword evidence="4 8" id="KW-0064">Aspartyl protease</keyword>
<dbReference type="GO" id="GO:0006508">
    <property type="term" value="P:proteolysis"/>
    <property type="evidence" value="ECO:0007669"/>
    <property type="project" value="UniProtKB-KW"/>
</dbReference>
<dbReference type="PANTHER" id="PTHR47966:SF65">
    <property type="entry name" value="ASPARTIC-TYPE ENDOPEPTIDASE"/>
    <property type="match status" value="1"/>
</dbReference>
<evidence type="ECO:0000256" key="3">
    <source>
        <dbReference type="ARBA" id="ARBA00022729"/>
    </source>
</evidence>
<evidence type="ECO:0000256" key="7">
    <source>
        <dbReference type="PIRSR" id="PIRSR601461-2"/>
    </source>
</evidence>
<dbReference type="InterPro" id="IPR033876">
    <property type="entry name" value="SAP-like"/>
</dbReference>
<feature type="chain" id="PRO_5009236556" evidence="10">
    <location>
        <begin position="21"/>
        <end position="551"/>
    </location>
</feature>
<feature type="active site" evidence="6">
    <location>
        <position position="332"/>
    </location>
</feature>
<dbReference type="InterPro" id="IPR001969">
    <property type="entry name" value="Aspartic_peptidase_AS"/>
</dbReference>
<dbReference type="InterPro" id="IPR001461">
    <property type="entry name" value="Aspartic_peptidase_A1"/>
</dbReference>
<dbReference type="EMBL" id="LT598468">
    <property type="protein sequence ID" value="SCV04521.1"/>
    <property type="molecule type" value="Genomic_DNA"/>
</dbReference>
<sequence>MRLFTTTAVLAGALFTQSFAEGDEVKEAGAHYVKLGFDKLRGDSYEDATPYARPLARLMKRGDGYEEIVIENQQSFYSADIELGTPGQNVTVLVDTGSSDLWVMGNNNPYCQSSGGSKRAVVGKAQSAGGTIVESSVAYPTSVDSSQATMTCSVYGTYATSSSSSFKSNNTVFEISYGDGSFALGTWGTETITVGNIKVENMSLAVANETNSTVGVLGIGLAGLESTSTGSSSTSKQYDNFPLALKNSGAIKQNAYSLFLDSLDAKSGSVLFGAVDHSKYNGTLYTVPLVNTYGYLGATKPIQFEVTLQGLGISANGTESTFTTTKIPALLDSGTTLAYFPVSLTNAIAKKLGAVYSSRLGYYVASCSALDNDSALVFDFGGFQISSPLENYVIGSQSDICVLGILPQSGNGIILGDEFLTSAYVVYDLDNLEVSMAQANYNGGSEKIEVISGSVPSAQRAPGYSSSWSTYSSISTGGNIFTITSNSSSPQTSGSGSTNSRSTSGSSGSSPSSTTTSTPKKNAAAAFAPSGITVKVVLLSTIMSFAVSFAL</sequence>
<reference evidence="13" key="1">
    <citation type="submission" date="2016-03" db="EMBL/GenBank/DDBJ databases">
        <authorList>
            <person name="Devillers H."/>
        </authorList>
    </citation>
    <scope>NUCLEOTIDE SEQUENCE [LARGE SCALE GENOMIC DNA]</scope>
</reference>